<keyword evidence="16" id="KW-1185">Reference proteome</keyword>
<keyword evidence="10" id="KW-0539">Nucleus</keyword>
<evidence type="ECO:0000313" key="20">
    <source>
        <dbReference type="RefSeq" id="XP_024942716.1"/>
    </source>
</evidence>
<evidence type="ECO:0000256" key="8">
    <source>
        <dbReference type="ARBA" id="ARBA00022786"/>
    </source>
</evidence>
<dbReference type="InterPro" id="IPR013083">
    <property type="entry name" value="Znf_RING/FYVE/PHD"/>
</dbReference>
<evidence type="ECO:0000256" key="5">
    <source>
        <dbReference type="ARBA" id="ARBA00022679"/>
    </source>
</evidence>
<dbReference type="GO" id="GO:0008270">
    <property type="term" value="F:zinc ion binding"/>
    <property type="evidence" value="ECO:0007669"/>
    <property type="project" value="UniProtKB-KW"/>
</dbReference>
<evidence type="ECO:0000256" key="9">
    <source>
        <dbReference type="ARBA" id="ARBA00022833"/>
    </source>
</evidence>
<dbReference type="Proteomes" id="UP000694920">
    <property type="component" value="Unplaced"/>
</dbReference>
<evidence type="ECO:0000313" key="18">
    <source>
        <dbReference type="RefSeq" id="XP_015599189.1"/>
    </source>
</evidence>
<dbReference type="GO" id="GO:0016874">
    <property type="term" value="F:ligase activity"/>
    <property type="evidence" value="ECO:0007669"/>
    <property type="project" value="UniProtKB-KW"/>
</dbReference>
<dbReference type="GO" id="GO:0030915">
    <property type="term" value="C:Smc5-Smc6 complex"/>
    <property type="evidence" value="ECO:0007669"/>
    <property type="project" value="InterPro"/>
</dbReference>
<dbReference type="PANTHER" id="PTHR21330">
    <property type="entry name" value="E3 SUMO-PROTEIN LIGASE NSE2"/>
    <property type="match status" value="1"/>
</dbReference>
<dbReference type="RefSeq" id="XP_015599189.1">
    <property type="nucleotide sequence ID" value="XM_015743703.2"/>
</dbReference>
<evidence type="ECO:0000256" key="6">
    <source>
        <dbReference type="ARBA" id="ARBA00022723"/>
    </source>
</evidence>
<dbReference type="RefSeq" id="XP_015599190.1">
    <property type="nucleotide sequence ID" value="XM_015743704.2"/>
</dbReference>
<evidence type="ECO:0000313" key="19">
    <source>
        <dbReference type="RefSeq" id="XP_015599190.1"/>
    </source>
</evidence>
<evidence type="ECO:0000256" key="10">
    <source>
        <dbReference type="ARBA" id="ARBA00023242"/>
    </source>
</evidence>
<dbReference type="Gene3D" id="3.30.40.10">
    <property type="entry name" value="Zinc/RING finger domain, C3HC4 (zinc finger)"/>
    <property type="match status" value="1"/>
</dbReference>
<feature type="domain" description="SP-RING-type" evidence="15">
    <location>
        <begin position="121"/>
        <end position="203"/>
    </location>
</feature>
<name>A0AAJ7C0V5_CEPCN</name>
<dbReference type="CDD" id="cd16651">
    <property type="entry name" value="SPL-RING_NSE2"/>
    <property type="match status" value="1"/>
</dbReference>
<evidence type="ECO:0000313" key="17">
    <source>
        <dbReference type="RefSeq" id="XP_015599188.1"/>
    </source>
</evidence>
<evidence type="ECO:0000256" key="1">
    <source>
        <dbReference type="ARBA" id="ARBA00004123"/>
    </source>
</evidence>
<evidence type="ECO:0000256" key="13">
    <source>
        <dbReference type="PROSITE-ProRule" id="PRU00452"/>
    </source>
</evidence>
<dbReference type="KEGG" id="ccin:107269623"/>
<dbReference type="GO" id="GO:0016925">
    <property type="term" value="P:protein sumoylation"/>
    <property type="evidence" value="ECO:0007669"/>
    <property type="project" value="TreeGrafter"/>
</dbReference>
<dbReference type="RefSeq" id="XP_024942716.1">
    <property type="nucleotide sequence ID" value="XM_025086948.1"/>
</dbReference>
<evidence type="ECO:0000256" key="2">
    <source>
        <dbReference type="ARBA" id="ARBA00004718"/>
    </source>
</evidence>
<sequence length="203" mass="23539">MNTIREKFNIIDESFLKTAANVIRFFENEEREEMLQKLRMAVENRYIADIKLQKAEQISETLSAQYGEDESNLQQMLEEYKQQVSQINPDVIGLKHLQEYDKKVEALLQAMAENDQLQNNGDEDIELMQGTVNVIDPITKKRMVDPMKNTCGHSYERESIIALLKSNKKMKCPVPGCRNKNSIEFSQLQPDIVLKTYLSQHPN</sequence>
<evidence type="ECO:0000259" key="15">
    <source>
        <dbReference type="PROSITE" id="PS51044"/>
    </source>
</evidence>
<evidence type="ECO:0000256" key="14">
    <source>
        <dbReference type="SAM" id="Coils"/>
    </source>
</evidence>
<keyword evidence="17 18" id="KW-0436">Ligase</keyword>
<dbReference type="GeneID" id="107269623"/>
<keyword evidence="5" id="KW-0808">Transferase</keyword>
<comment type="similarity">
    <text evidence="3">Belongs to the NSE2 family.</text>
</comment>
<evidence type="ECO:0000256" key="11">
    <source>
        <dbReference type="ARBA" id="ARBA00031731"/>
    </source>
</evidence>
<evidence type="ECO:0000256" key="7">
    <source>
        <dbReference type="ARBA" id="ARBA00022771"/>
    </source>
</evidence>
<keyword evidence="7 13" id="KW-0863">Zinc-finger</keyword>
<dbReference type="PROSITE" id="PS51044">
    <property type="entry name" value="ZF_SP_RING"/>
    <property type="match status" value="1"/>
</dbReference>
<dbReference type="AlphaFoldDB" id="A0AAJ7C0V5"/>
<evidence type="ECO:0000256" key="3">
    <source>
        <dbReference type="ARBA" id="ARBA00008212"/>
    </source>
</evidence>
<dbReference type="InterPro" id="IPR004181">
    <property type="entry name" value="Znf_MIZ"/>
</dbReference>
<gene>
    <name evidence="17 18 19 20" type="primary">LOC107269623</name>
</gene>
<protein>
    <recommendedName>
        <fullName evidence="4">E3 SUMO-protein ligase NSE2</fullName>
    </recommendedName>
    <alternativeName>
        <fullName evidence="11">E3 SUMO-protein transferase NSE2</fullName>
    </alternativeName>
    <alternativeName>
        <fullName evidence="12">Non-structural maintenance of chromosomes element 2 homolog</fullName>
    </alternativeName>
</protein>
<dbReference type="GO" id="GO:0005634">
    <property type="term" value="C:nucleus"/>
    <property type="evidence" value="ECO:0007669"/>
    <property type="project" value="UniProtKB-SubCell"/>
</dbReference>
<keyword evidence="9" id="KW-0862">Zinc</keyword>
<keyword evidence="8" id="KW-0833">Ubl conjugation pathway</keyword>
<reference evidence="17 18" key="1">
    <citation type="submission" date="2025-04" db="UniProtKB">
        <authorList>
            <consortium name="RefSeq"/>
        </authorList>
    </citation>
    <scope>IDENTIFICATION</scope>
</reference>
<proteinExistence type="inferred from homology"/>
<organism evidence="16 19">
    <name type="scientific">Cephus cinctus</name>
    <name type="common">Wheat stem sawfly</name>
    <dbReference type="NCBI Taxonomy" id="211228"/>
    <lineage>
        <taxon>Eukaryota</taxon>
        <taxon>Metazoa</taxon>
        <taxon>Ecdysozoa</taxon>
        <taxon>Arthropoda</taxon>
        <taxon>Hexapoda</taxon>
        <taxon>Insecta</taxon>
        <taxon>Pterygota</taxon>
        <taxon>Neoptera</taxon>
        <taxon>Endopterygota</taxon>
        <taxon>Hymenoptera</taxon>
        <taxon>Cephoidea</taxon>
        <taxon>Cephidae</taxon>
        <taxon>Cephus</taxon>
    </lineage>
</organism>
<dbReference type="PANTHER" id="PTHR21330:SF1">
    <property type="entry name" value="E3 SUMO-PROTEIN LIGASE NSE2"/>
    <property type="match status" value="1"/>
</dbReference>
<keyword evidence="6" id="KW-0479">Metal-binding</keyword>
<dbReference type="RefSeq" id="XP_015599188.1">
    <property type="nucleotide sequence ID" value="XM_015743702.2"/>
</dbReference>
<comment type="subcellular location">
    <subcellularLocation>
        <location evidence="1">Nucleus</location>
    </subcellularLocation>
</comment>
<dbReference type="InterPro" id="IPR026846">
    <property type="entry name" value="Nse2(Mms21)"/>
</dbReference>
<dbReference type="GO" id="GO:0000724">
    <property type="term" value="P:double-strand break repair via homologous recombination"/>
    <property type="evidence" value="ECO:0007669"/>
    <property type="project" value="InterPro"/>
</dbReference>
<dbReference type="SUPFAM" id="SSF57850">
    <property type="entry name" value="RING/U-box"/>
    <property type="match status" value="1"/>
</dbReference>
<evidence type="ECO:0000313" key="16">
    <source>
        <dbReference type="Proteomes" id="UP000694920"/>
    </source>
</evidence>
<keyword evidence="14" id="KW-0175">Coiled coil</keyword>
<comment type="pathway">
    <text evidence="2">Protein modification; protein sumoylation.</text>
</comment>
<dbReference type="GO" id="GO:0061665">
    <property type="term" value="F:SUMO ligase activity"/>
    <property type="evidence" value="ECO:0007669"/>
    <property type="project" value="TreeGrafter"/>
</dbReference>
<evidence type="ECO:0000256" key="4">
    <source>
        <dbReference type="ARBA" id="ARBA00020923"/>
    </source>
</evidence>
<evidence type="ECO:0000256" key="12">
    <source>
        <dbReference type="ARBA" id="ARBA00032533"/>
    </source>
</evidence>
<dbReference type="Pfam" id="PF11789">
    <property type="entry name" value="zf-Nse"/>
    <property type="match status" value="1"/>
</dbReference>
<feature type="coiled-coil region" evidence="14">
    <location>
        <begin position="63"/>
        <end position="120"/>
    </location>
</feature>
<accession>A0AAJ7C0V5</accession>